<dbReference type="GO" id="GO:0006313">
    <property type="term" value="P:DNA transposition"/>
    <property type="evidence" value="ECO:0007669"/>
    <property type="project" value="InterPro"/>
</dbReference>
<name>A0A1H7C711_9DEIO</name>
<dbReference type="InterPro" id="IPR002513">
    <property type="entry name" value="Tn3_Tnp_DDE_dom"/>
</dbReference>
<gene>
    <name evidence="7" type="ORF">SAMN04488058_12336</name>
</gene>
<evidence type="ECO:0000256" key="1">
    <source>
        <dbReference type="ARBA" id="ARBA00009402"/>
    </source>
</evidence>
<evidence type="ECO:0000313" key="7">
    <source>
        <dbReference type="EMBL" id="SEJ85236.1"/>
    </source>
</evidence>
<proteinExistence type="inferred from homology"/>
<accession>A0A1H7C711</accession>
<dbReference type="GO" id="GO:0003677">
    <property type="term" value="F:DNA binding"/>
    <property type="evidence" value="ECO:0007669"/>
    <property type="project" value="UniProtKB-KW"/>
</dbReference>
<reference evidence="8" key="1">
    <citation type="submission" date="2016-10" db="EMBL/GenBank/DDBJ databases">
        <authorList>
            <person name="Varghese N."/>
            <person name="Submissions S."/>
        </authorList>
    </citation>
    <scope>NUCLEOTIDE SEQUENCE [LARGE SCALE GENOMIC DNA]</scope>
    <source>
        <strain evidence="8">CGMCC 1.10218</strain>
    </source>
</reference>
<dbReference type="InterPro" id="IPR047653">
    <property type="entry name" value="Tn3-like_transpos"/>
</dbReference>
<dbReference type="Pfam" id="PF01526">
    <property type="entry name" value="DDE_Tnp_Tn3"/>
    <property type="match status" value="1"/>
</dbReference>
<sequence length="1006" mass="113320">MPVEFLSDEQAARYGRYHTDPTPEQLTRYFYLSEQDHALIAGRRRDHNKLGFAVQLCTLRFLGTFLSDPTFVPASAVQTLATQLHLDSTVFPDYRRRVSTWYEHQTVILTYTRHRPFDNFQAFRLIRWLYAQLAVSTVRPSVLFDLTTAHLVSQQVVLPGVTVLARLIARVRERVSQQTFEGLTRRLTREQRANLEALLWLPEGQRLTLLEVLRTSPTRVTSPALHAATQRVEQIRAVGVGEVNVNDLPESRQALLARHAQTAWAQTLQRMGEERRLATLLIFVQHLERTATDDVLDLFDALMTTLALKGEAKRRQERWRTLKDLDQAALVLQDAVRVLLDTDIPEGDIRQVVFGQVGETRLREAVSTVWELASEDDDPAPQALSGSYTTVRRFLPALLSVIELAGTPSAKPLLDAWKFLQRMEAGGRGKPRWSEAPRTFVPRSWERRVFPLRGEVNHQAYTLCVLERLQQAIKRREVFAPGGERYADPRSDLLQGPAWEAARDDLSRALSRSLDPGMELELLRTELGVAYREVEENLTHNTALNLEVREGHTRVNLTPLEAQPEPLTLLHLREQVGRRLPPVDLAALLLEVHTFTGFAGAFTHLTDGKAQVRDLPLSVCAVLLAQACNIGLKAVARAEHPALTLSRLSWVQQNYVRADTMTGANARLVDAQAELPLAQSWGGGEVASADGLRFVVPVRTVSAGWNSKYFGAQRGVTYYNFTSDQFTGFHGIVVPGTLRDSLFILAGLLEQQTRLDPREIMADTHGYSDVVFGLFTLLGYRFSPRLADLADQRFWRLEKDADYGALNDLSRHVVNERRIAEHWEDMLRLAGSLKLGKVKATAVMRTLQRGGSLSGLGRAVAELGRVEKTLYLLAYVQDEAYRRRILVQLNRGEGRHAVARAVFHGRKGELRQRYREGMEDQLGALGLVVNAIVLWNTRYMGVALSDLQRSGTVVNDEDVARLSPLLHEHVNMLGRYDFTLPDEIASGQLRPLRDPDSSEAFLAQIP</sequence>
<protein>
    <submittedName>
        <fullName evidence="7">Transposase and inactivated derivatives, TnpA family</fullName>
    </submittedName>
</protein>
<dbReference type="Pfam" id="PF13700">
    <property type="entry name" value="DUF4158"/>
    <property type="match status" value="1"/>
</dbReference>
<evidence type="ECO:0000256" key="3">
    <source>
        <dbReference type="ARBA" id="ARBA00023125"/>
    </source>
</evidence>
<dbReference type="EMBL" id="FNZA01000023">
    <property type="protein sequence ID" value="SEJ85236.1"/>
    <property type="molecule type" value="Genomic_DNA"/>
</dbReference>
<dbReference type="GO" id="GO:0004803">
    <property type="term" value="F:transposase activity"/>
    <property type="evidence" value="ECO:0007669"/>
    <property type="project" value="InterPro"/>
</dbReference>
<keyword evidence="3" id="KW-0238">DNA-binding</keyword>
<dbReference type="InterPro" id="IPR025296">
    <property type="entry name" value="DUF4158"/>
</dbReference>
<dbReference type="AlphaFoldDB" id="A0A1H7C711"/>
<dbReference type="STRING" id="856736.SAMN04488058_12336"/>
<keyword evidence="8" id="KW-1185">Reference proteome</keyword>
<dbReference type="Proteomes" id="UP000199223">
    <property type="component" value="Unassembled WGS sequence"/>
</dbReference>
<keyword evidence="2" id="KW-0815">Transposition</keyword>
<dbReference type="NCBIfam" id="NF033527">
    <property type="entry name" value="transpos_Tn3"/>
    <property type="match status" value="1"/>
</dbReference>
<evidence type="ECO:0000256" key="4">
    <source>
        <dbReference type="ARBA" id="ARBA00023172"/>
    </source>
</evidence>
<feature type="domain" description="Tn3 transposase DDE" evidence="5">
    <location>
        <begin position="588"/>
        <end position="976"/>
    </location>
</feature>
<feature type="domain" description="DUF4158" evidence="6">
    <location>
        <begin position="5"/>
        <end position="171"/>
    </location>
</feature>
<dbReference type="RefSeq" id="WP_092265609.1">
    <property type="nucleotide sequence ID" value="NZ_FNZA01000023.1"/>
</dbReference>
<evidence type="ECO:0000259" key="5">
    <source>
        <dbReference type="Pfam" id="PF01526"/>
    </source>
</evidence>
<comment type="similarity">
    <text evidence="1">Belongs to the transposase 7 family.</text>
</comment>
<evidence type="ECO:0000313" key="8">
    <source>
        <dbReference type="Proteomes" id="UP000199223"/>
    </source>
</evidence>
<evidence type="ECO:0000259" key="6">
    <source>
        <dbReference type="Pfam" id="PF13700"/>
    </source>
</evidence>
<keyword evidence="4" id="KW-0233">DNA recombination</keyword>
<evidence type="ECO:0000256" key="2">
    <source>
        <dbReference type="ARBA" id="ARBA00022578"/>
    </source>
</evidence>
<dbReference type="OrthoDB" id="56090at2"/>
<organism evidence="7 8">
    <name type="scientific">Deinococcus reticulitermitis</name>
    <dbReference type="NCBI Taxonomy" id="856736"/>
    <lineage>
        <taxon>Bacteria</taxon>
        <taxon>Thermotogati</taxon>
        <taxon>Deinococcota</taxon>
        <taxon>Deinococci</taxon>
        <taxon>Deinococcales</taxon>
        <taxon>Deinococcaceae</taxon>
        <taxon>Deinococcus</taxon>
    </lineage>
</organism>